<feature type="transmembrane region" description="Helical" evidence="15">
    <location>
        <begin position="236"/>
        <end position="256"/>
    </location>
</feature>
<dbReference type="Pfam" id="PF07690">
    <property type="entry name" value="MFS_1"/>
    <property type="match status" value="1"/>
</dbReference>
<reference evidence="17" key="1">
    <citation type="journal article" date="2020" name="Stud. Mycol.">
        <title>101 Dothideomycetes genomes: a test case for predicting lifestyles and emergence of pathogens.</title>
        <authorList>
            <person name="Haridas S."/>
            <person name="Albert R."/>
            <person name="Binder M."/>
            <person name="Bloem J."/>
            <person name="Labutti K."/>
            <person name="Salamov A."/>
            <person name="Andreopoulos B."/>
            <person name="Baker S."/>
            <person name="Barry K."/>
            <person name="Bills G."/>
            <person name="Bluhm B."/>
            <person name="Cannon C."/>
            <person name="Castanera R."/>
            <person name="Culley D."/>
            <person name="Daum C."/>
            <person name="Ezra D."/>
            <person name="Gonzalez J."/>
            <person name="Henrissat B."/>
            <person name="Kuo A."/>
            <person name="Liang C."/>
            <person name="Lipzen A."/>
            <person name="Lutzoni F."/>
            <person name="Magnuson J."/>
            <person name="Mondo S."/>
            <person name="Nolan M."/>
            <person name="Ohm R."/>
            <person name="Pangilinan J."/>
            <person name="Park H.-J."/>
            <person name="Ramirez L."/>
            <person name="Alfaro M."/>
            <person name="Sun H."/>
            <person name="Tritt A."/>
            <person name="Yoshinaga Y."/>
            <person name="Zwiers L.-H."/>
            <person name="Turgeon B."/>
            <person name="Goodwin S."/>
            <person name="Spatafora J."/>
            <person name="Crous P."/>
            <person name="Grigoriev I."/>
        </authorList>
    </citation>
    <scope>NUCLEOTIDE SEQUENCE</scope>
    <source>
        <strain evidence="17">CBS 113389</strain>
    </source>
</reference>
<evidence type="ECO:0000256" key="15">
    <source>
        <dbReference type="SAM" id="Phobius"/>
    </source>
</evidence>
<feature type="region of interest" description="Disordered" evidence="14">
    <location>
        <begin position="544"/>
        <end position="570"/>
    </location>
</feature>
<evidence type="ECO:0000256" key="7">
    <source>
        <dbReference type="ARBA" id="ARBA00022692"/>
    </source>
</evidence>
<name>A0A6A6PYC9_9PEZI</name>
<dbReference type="PANTHER" id="PTHR23501">
    <property type="entry name" value="MAJOR FACILITATOR SUPERFAMILY"/>
    <property type="match status" value="1"/>
</dbReference>
<feature type="transmembrane region" description="Helical" evidence="15">
    <location>
        <begin position="82"/>
        <end position="101"/>
    </location>
</feature>
<dbReference type="Gene3D" id="1.20.1720.10">
    <property type="entry name" value="Multidrug resistance protein D"/>
    <property type="match status" value="1"/>
</dbReference>
<dbReference type="FunFam" id="1.20.1720.10:FF:000014">
    <property type="entry name" value="MFS drug transporter, putative"/>
    <property type="match status" value="1"/>
</dbReference>
<evidence type="ECO:0000256" key="6">
    <source>
        <dbReference type="ARBA" id="ARBA00022554"/>
    </source>
</evidence>
<keyword evidence="8 15" id="KW-1133">Transmembrane helix</keyword>
<keyword evidence="4" id="KW-0813">Transport</keyword>
<evidence type="ECO:0000256" key="2">
    <source>
        <dbReference type="ARBA" id="ARBA00004651"/>
    </source>
</evidence>
<dbReference type="RefSeq" id="XP_033591308.1">
    <property type="nucleotide sequence ID" value="XM_033733429.1"/>
</dbReference>
<keyword evidence="5" id="KW-1003">Cell membrane</keyword>
<dbReference type="GeneID" id="54474431"/>
<feature type="domain" description="Major facilitator superfamily (MFS) profile" evidence="16">
    <location>
        <begin position="48"/>
        <end position="540"/>
    </location>
</feature>
<evidence type="ECO:0000256" key="13">
    <source>
        <dbReference type="ARBA" id="ARBA00083178"/>
    </source>
</evidence>
<dbReference type="GO" id="GO:0022857">
    <property type="term" value="F:transmembrane transporter activity"/>
    <property type="evidence" value="ECO:0007669"/>
    <property type="project" value="InterPro"/>
</dbReference>
<evidence type="ECO:0000256" key="12">
    <source>
        <dbReference type="ARBA" id="ARBA00069956"/>
    </source>
</evidence>
<feature type="transmembrane region" description="Helical" evidence="15">
    <location>
        <begin position="46"/>
        <end position="70"/>
    </location>
</feature>
<feature type="transmembrane region" description="Helical" evidence="15">
    <location>
        <begin position="170"/>
        <end position="197"/>
    </location>
</feature>
<dbReference type="PRINTS" id="PR01036">
    <property type="entry name" value="TCRTETB"/>
</dbReference>
<evidence type="ECO:0000256" key="5">
    <source>
        <dbReference type="ARBA" id="ARBA00022475"/>
    </source>
</evidence>
<dbReference type="PANTHER" id="PTHR23501:SF158">
    <property type="entry name" value="TRANSPORTER, PUTATIVE (AFU_ORTHOLOGUE AFUA_5G14490)-RELATED"/>
    <property type="match status" value="1"/>
</dbReference>
<dbReference type="InterPro" id="IPR011701">
    <property type="entry name" value="MFS"/>
</dbReference>
<dbReference type="FunFam" id="1.20.1250.20:FF:000196">
    <property type="entry name" value="MFS toxin efflux pump (AflT)"/>
    <property type="match status" value="1"/>
</dbReference>
<feature type="region of interest" description="Disordered" evidence="14">
    <location>
        <begin position="1"/>
        <end position="27"/>
    </location>
</feature>
<sequence length="570" mass="60841">MSKIETSTETHITEETEPLPEPPSHALQELDIDEPNAPVRTKLRTWAILLALYLSLFVTALDQTIVATAIPVITSDLGSAAGYFWIGGAFLLANAAAAPIWAKVSDIFGRKPVLLGAVALFAVGSTLAATSVSMSMLIAARALQGTAGGGILQLVSIVISDLFSMRSRTLYFGLIEVTWALAGGIGPIVGGAFTQLVSWRWCFWINLPIAGTTFIILIFFLNVHNPRTPLRSGLSAIDWYGTASILGVMLMLLLGLDFGGVTFPWSSPTVICLIVFGVVMIAVLVVSETKIAEYPIIPISVFRNWSNVAAFAVTFCQGLVFIGGEFYLPLYFQSVRGAEPLRSGLLLIPLALSEAAAGCFSGLLIHQTGRYREMMWVGTILMTLGYGLFIMFDATTPIRDIIGIELIAGIGAGLLFQPPLVAVQVMVSQADTATATATVGTARNLATAISVVLGGIIFQNGMDSRISSLRAAGLNSTLISDFSDGHAAANVEVIKHIADAAQQRAVKDAFSWSLRNVWITYTVAAGLGFVVSVFVKHRDLSSEHTETRTGIEEMTKRPRVAPASDEAAAL</sequence>
<evidence type="ECO:0000256" key="11">
    <source>
        <dbReference type="ARBA" id="ARBA00057269"/>
    </source>
</evidence>
<evidence type="ECO:0000256" key="8">
    <source>
        <dbReference type="ARBA" id="ARBA00022989"/>
    </source>
</evidence>
<dbReference type="GO" id="GO:0005886">
    <property type="term" value="C:plasma membrane"/>
    <property type="evidence" value="ECO:0007669"/>
    <property type="project" value="UniProtKB-SubCell"/>
</dbReference>
<dbReference type="Gene3D" id="1.20.1250.20">
    <property type="entry name" value="MFS general substrate transporter like domains"/>
    <property type="match status" value="1"/>
</dbReference>
<dbReference type="InterPro" id="IPR036259">
    <property type="entry name" value="MFS_trans_sf"/>
</dbReference>
<comment type="function">
    <text evidence="11">Efflux pump; part of the gene cluster that mediates the biosynthesis of dothistromin (DOTH), a polyketide toxin very similar in structure to the aflatoxin precursor, versicolorin B. One function of dotC may be to transport early-stage dothistromin biosynthetic intermediates from the cytoplasm into vacuoles, thereby affecting the rate of dothistromin production.</text>
</comment>
<dbReference type="OrthoDB" id="10021397at2759"/>
<dbReference type="AlphaFoldDB" id="A0A6A6PYC9"/>
<keyword evidence="7 15" id="KW-0812">Transmembrane</keyword>
<evidence type="ECO:0000256" key="1">
    <source>
        <dbReference type="ARBA" id="ARBA00004128"/>
    </source>
</evidence>
<evidence type="ECO:0000256" key="14">
    <source>
        <dbReference type="SAM" id="MobiDB-lite"/>
    </source>
</evidence>
<feature type="compositionally biased region" description="Basic and acidic residues" evidence="14">
    <location>
        <begin position="1"/>
        <end position="14"/>
    </location>
</feature>
<dbReference type="GO" id="GO:0005774">
    <property type="term" value="C:vacuolar membrane"/>
    <property type="evidence" value="ECO:0007669"/>
    <property type="project" value="UniProtKB-SubCell"/>
</dbReference>
<dbReference type="Proteomes" id="UP000799767">
    <property type="component" value="Unassembled WGS sequence"/>
</dbReference>
<comment type="similarity">
    <text evidence="3">Belongs to the major facilitator superfamily. TCR/Tet family.</text>
</comment>
<evidence type="ECO:0000259" key="16">
    <source>
        <dbReference type="PROSITE" id="PS50850"/>
    </source>
</evidence>
<dbReference type="CDD" id="cd17502">
    <property type="entry name" value="MFS_Azr1_MDR_like"/>
    <property type="match status" value="1"/>
</dbReference>
<feature type="transmembrane region" description="Helical" evidence="15">
    <location>
        <begin position="398"/>
        <end position="416"/>
    </location>
</feature>
<comment type="subcellular location">
    <subcellularLocation>
        <location evidence="2">Cell membrane</location>
        <topology evidence="2">Multi-pass membrane protein</topology>
    </subcellularLocation>
    <subcellularLocation>
        <location evidence="1">Vacuole membrane</location>
        <topology evidence="1">Multi-pass membrane protein</topology>
    </subcellularLocation>
</comment>
<dbReference type="SUPFAM" id="SSF103473">
    <property type="entry name" value="MFS general substrate transporter"/>
    <property type="match status" value="2"/>
</dbReference>
<keyword evidence="18" id="KW-1185">Reference proteome</keyword>
<feature type="transmembrane region" description="Helical" evidence="15">
    <location>
        <begin position="113"/>
        <end position="139"/>
    </location>
</feature>
<feature type="transmembrane region" description="Helical" evidence="15">
    <location>
        <begin position="517"/>
        <end position="535"/>
    </location>
</feature>
<gene>
    <name evidence="17" type="ORF">BDY17DRAFT_296223</name>
</gene>
<keyword evidence="6" id="KW-0926">Vacuole</keyword>
<feature type="transmembrane region" description="Helical" evidence="15">
    <location>
        <begin position="268"/>
        <end position="287"/>
    </location>
</feature>
<evidence type="ECO:0000256" key="10">
    <source>
        <dbReference type="ARBA" id="ARBA00023180"/>
    </source>
</evidence>
<evidence type="ECO:0000256" key="4">
    <source>
        <dbReference type="ARBA" id="ARBA00022448"/>
    </source>
</evidence>
<keyword evidence="10" id="KW-0325">Glycoprotein</keyword>
<evidence type="ECO:0000313" key="18">
    <source>
        <dbReference type="Proteomes" id="UP000799767"/>
    </source>
</evidence>
<feature type="transmembrane region" description="Helical" evidence="15">
    <location>
        <begin position="145"/>
        <end position="163"/>
    </location>
</feature>
<feature type="transmembrane region" description="Helical" evidence="15">
    <location>
        <begin position="344"/>
        <end position="365"/>
    </location>
</feature>
<dbReference type="InterPro" id="IPR020846">
    <property type="entry name" value="MFS_dom"/>
</dbReference>
<keyword evidence="9 15" id="KW-0472">Membrane</keyword>
<accession>A0A6A6PYC9</accession>
<evidence type="ECO:0000256" key="3">
    <source>
        <dbReference type="ARBA" id="ARBA00007520"/>
    </source>
</evidence>
<feature type="compositionally biased region" description="Basic and acidic residues" evidence="14">
    <location>
        <begin position="544"/>
        <end position="556"/>
    </location>
</feature>
<dbReference type="EMBL" id="MU001634">
    <property type="protein sequence ID" value="KAF2484739.1"/>
    <property type="molecule type" value="Genomic_DNA"/>
</dbReference>
<dbReference type="PROSITE" id="PS50850">
    <property type="entry name" value="MFS"/>
    <property type="match status" value="1"/>
</dbReference>
<feature type="transmembrane region" description="Helical" evidence="15">
    <location>
        <begin position="308"/>
        <end position="332"/>
    </location>
</feature>
<feature type="transmembrane region" description="Helical" evidence="15">
    <location>
        <begin position="203"/>
        <end position="224"/>
    </location>
</feature>
<evidence type="ECO:0000256" key="9">
    <source>
        <dbReference type="ARBA" id="ARBA00023136"/>
    </source>
</evidence>
<proteinExistence type="inferred from homology"/>
<protein>
    <recommendedName>
        <fullName evidence="12">Efflux pump dotC</fullName>
    </recommendedName>
    <alternativeName>
        <fullName evidence="13">Dothistromin biosynthesis protein C</fullName>
    </alternativeName>
</protein>
<feature type="transmembrane region" description="Helical" evidence="15">
    <location>
        <begin position="374"/>
        <end position="392"/>
    </location>
</feature>
<organism evidence="17 18">
    <name type="scientific">Neohortaea acidophila</name>
    <dbReference type="NCBI Taxonomy" id="245834"/>
    <lineage>
        <taxon>Eukaryota</taxon>
        <taxon>Fungi</taxon>
        <taxon>Dikarya</taxon>
        <taxon>Ascomycota</taxon>
        <taxon>Pezizomycotina</taxon>
        <taxon>Dothideomycetes</taxon>
        <taxon>Dothideomycetidae</taxon>
        <taxon>Mycosphaerellales</taxon>
        <taxon>Teratosphaeriaceae</taxon>
        <taxon>Neohortaea</taxon>
    </lineage>
</organism>
<evidence type="ECO:0000313" key="17">
    <source>
        <dbReference type="EMBL" id="KAF2484739.1"/>
    </source>
</evidence>